<comment type="caution">
    <text evidence="1">The sequence shown here is derived from an EMBL/GenBank/DDBJ whole genome shotgun (WGS) entry which is preliminary data.</text>
</comment>
<dbReference type="Proteomes" id="UP000597444">
    <property type="component" value="Unassembled WGS sequence"/>
</dbReference>
<protein>
    <submittedName>
        <fullName evidence="1">Uncharacterized protein</fullName>
    </submittedName>
</protein>
<sequence length="78" mass="8588">MTDKFAETGLYASGAKLEFGTPSTLMEFLGFFSFETAWRTLQGFEVMNMLRKGQLQGVEKGDVRSQVELVAKLFGAAA</sequence>
<reference evidence="1" key="1">
    <citation type="submission" date="2020-10" db="EMBL/GenBank/DDBJ databases">
        <title>Taxonomic study of unclassified bacteria belonging to the class Ktedonobacteria.</title>
        <authorList>
            <person name="Yabe S."/>
            <person name="Wang C.M."/>
            <person name="Zheng Y."/>
            <person name="Sakai Y."/>
            <person name="Cavaletti L."/>
            <person name="Monciardini P."/>
            <person name="Donadio S."/>
        </authorList>
    </citation>
    <scope>NUCLEOTIDE SEQUENCE</scope>
    <source>
        <strain evidence="1">ID150040</strain>
    </source>
</reference>
<gene>
    <name evidence="1" type="ORF">KSF_003430</name>
</gene>
<dbReference type="EMBL" id="BNJK01000001">
    <property type="protein sequence ID" value="GHO90295.1"/>
    <property type="molecule type" value="Genomic_DNA"/>
</dbReference>
<name>A0A8J3MZK1_9CHLR</name>
<keyword evidence="2" id="KW-1185">Reference proteome</keyword>
<proteinExistence type="predicted"/>
<dbReference type="AlphaFoldDB" id="A0A8J3MZK1"/>
<evidence type="ECO:0000313" key="2">
    <source>
        <dbReference type="Proteomes" id="UP000597444"/>
    </source>
</evidence>
<evidence type="ECO:0000313" key="1">
    <source>
        <dbReference type="EMBL" id="GHO90295.1"/>
    </source>
</evidence>
<accession>A0A8J3MZK1</accession>
<organism evidence="1 2">
    <name type="scientific">Reticulibacter mediterranei</name>
    <dbReference type="NCBI Taxonomy" id="2778369"/>
    <lineage>
        <taxon>Bacteria</taxon>
        <taxon>Bacillati</taxon>
        <taxon>Chloroflexota</taxon>
        <taxon>Ktedonobacteria</taxon>
        <taxon>Ktedonobacterales</taxon>
        <taxon>Reticulibacteraceae</taxon>
        <taxon>Reticulibacter</taxon>
    </lineage>
</organism>